<evidence type="ECO:0000256" key="7">
    <source>
        <dbReference type="ARBA" id="ARBA00069727"/>
    </source>
</evidence>
<evidence type="ECO:0000256" key="1">
    <source>
        <dbReference type="ARBA" id="ARBA00004604"/>
    </source>
</evidence>
<dbReference type="InterPro" id="IPR036986">
    <property type="entry name" value="S4_RNA-bd_sf"/>
</dbReference>
<keyword evidence="5" id="KW-0539">Nucleus</keyword>
<dbReference type="Proteomes" id="UP000322899">
    <property type="component" value="Unassembled WGS sequence"/>
</dbReference>
<proteinExistence type="inferred from homology"/>
<dbReference type="GO" id="GO:0034457">
    <property type="term" value="C:Mpp10 complex"/>
    <property type="evidence" value="ECO:0007669"/>
    <property type="project" value="TreeGrafter"/>
</dbReference>
<dbReference type="EMBL" id="VLTO01000027">
    <property type="protein sequence ID" value="KAA0173994.1"/>
    <property type="molecule type" value="Genomic_DNA"/>
</dbReference>
<evidence type="ECO:0000256" key="8">
    <source>
        <dbReference type="ARBA" id="ARBA00072223"/>
    </source>
</evidence>
<evidence type="ECO:0000256" key="9">
    <source>
        <dbReference type="PROSITE-ProRule" id="PRU00182"/>
    </source>
</evidence>
<feature type="domain" description="Small ribosomal subunit protein uS4 N-terminal" evidence="11">
    <location>
        <begin position="6"/>
        <end position="109"/>
    </location>
</feature>
<dbReference type="Proteomes" id="UP000323011">
    <property type="component" value="Unassembled WGS sequence"/>
</dbReference>
<evidence type="ECO:0000256" key="6">
    <source>
        <dbReference type="ARBA" id="ARBA00023274"/>
    </source>
</evidence>
<dbReference type="InterPro" id="IPR002942">
    <property type="entry name" value="S4_RNA-bd"/>
</dbReference>
<protein>
    <recommendedName>
        <fullName evidence="7">U3 small nucleolar ribonucleoprotein protein IMP3</fullName>
    </recommendedName>
    <alternativeName>
        <fullName evidence="8">U3 small nucleolar ribonucleoprotein protein imp3</fullName>
    </alternativeName>
</protein>
<evidence type="ECO:0000313" key="14">
    <source>
        <dbReference type="EMBL" id="KAA0173994.1"/>
    </source>
</evidence>
<evidence type="ECO:0000256" key="3">
    <source>
        <dbReference type="ARBA" id="ARBA00022517"/>
    </source>
</evidence>
<dbReference type="FunFam" id="3.10.290.10:FF:000006">
    <property type="entry name" value="U3 small nucleolar ribonucleoprotein IMP3"/>
    <property type="match status" value="1"/>
</dbReference>
<dbReference type="SMART" id="SM00363">
    <property type="entry name" value="S4"/>
    <property type="match status" value="1"/>
</dbReference>
<comment type="similarity">
    <text evidence="2">Belongs to the universal ribosomal protein uS4 family.</text>
</comment>
<keyword evidence="3" id="KW-0690">Ribosome biogenesis</keyword>
<dbReference type="PANTHER" id="PTHR11831:SF1">
    <property type="entry name" value="U3 SMALL NUCLEOLAR RIBONUCLEOPROTEIN PROTEIN IMP3"/>
    <property type="match status" value="1"/>
</dbReference>
<dbReference type="PROSITE" id="PS50889">
    <property type="entry name" value="S4"/>
    <property type="match status" value="1"/>
</dbReference>
<name>A0A5A8C7Q2_CAFRO</name>
<gene>
    <name evidence="14" type="ORF">FNF27_04555</name>
    <name evidence="13" type="ORF">FNF28_04443</name>
    <name evidence="12" type="ORF">FNF29_06171</name>
</gene>
<dbReference type="InterPro" id="IPR022801">
    <property type="entry name" value="Ribosomal_uS4"/>
</dbReference>
<accession>A0A5A8C7Q2</accession>
<dbReference type="Pfam" id="PF01479">
    <property type="entry name" value="S4"/>
    <property type="match status" value="1"/>
</dbReference>
<dbReference type="Gene3D" id="3.10.290.10">
    <property type="entry name" value="RNA-binding S4 domain"/>
    <property type="match status" value="1"/>
</dbReference>
<dbReference type="AlphaFoldDB" id="A0A5A8C7Q2"/>
<evidence type="ECO:0000313" key="12">
    <source>
        <dbReference type="EMBL" id="KAA0149083.1"/>
    </source>
</evidence>
<evidence type="ECO:0000313" key="13">
    <source>
        <dbReference type="EMBL" id="KAA0163053.1"/>
    </source>
</evidence>
<comment type="caution">
    <text evidence="12">The sequence shown here is derived from an EMBL/GenBank/DDBJ whole genome shotgun (WGS) entry which is preliminary data.</text>
</comment>
<evidence type="ECO:0000256" key="5">
    <source>
        <dbReference type="ARBA" id="ARBA00023242"/>
    </source>
</evidence>
<evidence type="ECO:0000313" key="15">
    <source>
        <dbReference type="Proteomes" id="UP000322899"/>
    </source>
</evidence>
<dbReference type="GO" id="GO:0006364">
    <property type="term" value="P:rRNA processing"/>
    <property type="evidence" value="ECO:0007669"/>
    <property type="project" value="TreeGrafter"/>
</dbReference>
<dbReference type="GO" id="GO:0042274">
    <property type="term" value="P:ribosomal small subunit biogenesis"/>
    <property type="evidence" value="ECO:0007669"/>
    <property type="project" value="TreeGrafter"/>
</dbReference>
<dbReference type="GO" id="GO:0019843">
    <property type="term" value="F:rRNA binding"/>
    <property type="evidence" value="ECO:0007669"/>
    <property type="project" value="InterPro"/>
</dbReference>
<comment type="subcellular location">
    <subcellularLocation>
        <location evidence="1">Nucleus</location>
        <location evidence="1">Nucleolus</location>
    </subcellularLocation>
</comment>
<dbReference type="Proteomes" id="UP000324907">
    <property type="component" value="Unassembled WGS sequence"/>
</dbReference>
<evidence type="ECO:0000256" key="4">
    <source>
        <dbReference type="ARBA" id="ARBA00022884"/>
    </source>
</evidence>
<dbReference type="PANTHER" id="PTHR11831">
    <property type="entry name" value="30S 40S RIBOSOMAL PROTEIN"/>
    <property type="match status" value="1"/>
</dbReference>
<feature type="domain" description="RNA-binding S4" evidence="10">
    <location>
        <begin position="110"/>
        <end position="176"/>
    </location>
</feature>
<dbReference type="CDD" id="cd00165">
    <property type="entry name" value="S4"/>
    <property type="match status" value="1"/>
</dbReference>
<dbReference type="OMA" id="FRIKHEQ"/>
<dbReference type="EMBL" id="VLTL01000072">
    <property type="protein sequence ID" value="KAA0163053.1"/>
    <property type="molecule type" value="Genomic_DNA"/>
</dbReference>
<dbReference type="SUPFAM" id="SSF55174">
    <property type="entry name" value="Alpha-L RNA-binding motif"/>
    <property type="match status" value="1"/>
</dbReference>
<dbReference type="GO" id="GO:0032040">
    <property type="term" value="C:small-subunit processome"/>
    <property type="evidence" value="ECO:0007669"/>
    <property type="project" value="TreeGrafter"/>
</dbReference>
<sequence>MSGLRKLKWHEKKLLRKVDFLEWKQEKNIRVIKILRRYMIENREDYTKYDLLAGAVKKLAARLKHLPADNALRIRVTEELLEKLERMGLIDVASSLAKAEAITASAYARRRLPVVLVRMRMSQTVKDATELVKHGHIRVGPEVITDPAYLVTRPMEDFVTWVDTSKIKRTVMRYNDKLDDFDLLGE</sequence>
<keyword evidence="16" id="KW-1185">Reference proteome</keyword>
<evidence type="ECO:0000313" key="17">
    <source>
        <dbReference type="Proteomes" id="UP000324907"/>
    </source>
</evidence>
<organism evidence="12 16">
    <name type="scientific">Cafeteria roenbergensis</name>
    <name type="common">Marine flagellate</name>
    <dbReference type="NCBI Taxonomy" id="33653"/>
    <lineage>
        <taxon>Eukaryota</taxon>
        <taxon>Sar</taxon>
        <taxon>Stramenopiles</taxon>
        <taxon>Bigyra</taxon>
        <taxon>Opalozoa</taxon>
        <taxon>Bicosoecida</taxon>
        <taxon>Cafeteriaceae</taxon>
        <taxon>Cafeteria</taxon>
    </lineage>
</organism>
<dbReference type="Pfam" id="PF00163">
    <property type="entry name" value="Ribosomal_S4"/>
    <property type="match status" value="1"/>
</dbReference>
<evidence type="ECO:0000313" key="16">
    <source>
        <dbReference type="Proteomes" id="UP000323011"/>
    </source>
</evidence>
<dbReference type="OrthoDB" id="10248812at2759"/>
<keyword evidence="6" id="KW-0687">Ribonucleoprotein</keyword>
<evidence type="ECO:0000259" key="10">
    <source>
        <dbReference type="SMART" id="SM00363"/>
    </source>
</evidence>
<evidence type="ECO:0000256" key="2">
    <source>
        <dbReference type="ARBA" id="ARBA00007465"/>
    </source>
</evidence>
<dbReference type="SMART" id="SM01390">
    <property type="entry name" value="Ribosomal_S4"/>
    <property type="match status" value="1"/>
</dbReference>
<evidence type="ECO:0000259" key="11">
    <source>
        <dbReference type="SMART" id="SM01390"/>
    </source>
</evidence>
<reference evidence="15 16" key="1">
    <citation type="submission" date="2019-07" db="EMBL/GenBank/DDBJ databases">
        <title>Genomes of Cafeteria roenbergensis.</title>
        <authorList>
            <person name="Fischer M.G."/>
            <person name="Hackl T."/>
            <person name="Roman M."/>
        </authorList>
    </citation>
    <scope>NUCLEOTIDE SEQUENCE [LARGE SCALE GENOMIC DNA]</scope>
    <source>
        <strain evidence="12 16">BVI</strain>
        <strain evidence="14 15">E4-10P</strain>
        <strain evidence="13 17">RCC970-E3</strain>
    </source>
</reference>
<dbReference type="GO" id="GO:0030515">
    <property type="term" value="F:snoRNA binding"/>
    <property type="evidence" value="ECO:0007669"/>
    <property type="project" value="TreeGrafter"/>
</dbReference>
<dbReference type="EMBL" id="VLTN01000046">
    <property type="protein sequence ID" value="KAA0149083.1"/>
    <property type="molecule type" value="Genomic_DNA"/>
</dbReference>
<keyword evidence="4 9" id="KW-0694">RNA-binding</keyword>
<dbReference type="InterPro" id="IPR001912">
    <property type="entry name" value="Ribosomal_uS4_N"/>
</dbReference>